<dbReference type="EMBL" id="CP041372">
    <property type="protein sequence ID" value="QKS71609.1"/>
    <property type="molecule type" value="Genomic_DNA"/>
</dbReference>
<name>A0A859FEK7_9BACI</name>
<protein>
    <submittedName>
        <fullName evidence="1">Uncharacterized protein</fullName>
    </submittedName>
</protein>
<gene>
    <name evidence="1" type="ORF">FLK61_33530</name>
</gene>
<dbReference type="RefSeq" id="WP_176009643.1">
    <property type="nucleotide sequence ID" value="NZ_CP041372.2"/>
</dbReference>
<evidence type="ECO:0000313" key="1">
    <source>
        <dbReference type="EMBL" id="QKS71609.1"/>
    </source>
</evidence>
<evidence type="ECO:0000313" key="2">
    <source>
        <dbReference type="Proteomes" id="UP000318138"/>
    </source>
</evidence>
<dbReference type="KEGG" id="psua:FLK61_33530"/>
<sequence length="231" mass="26802">MESALHKHLKHQGLLWLRQKTKDLCATEVKLVYRRKKLKADVMGIDVKQKQSRIIEVKASRSDFLRDEVLTADYGYHHLSTYSYLLTPVGLLKKEEIPTGYGLLEIDDYDRISVVKKPIKNVAPKLRLETLIKRAGRAATNAFVFQQESLQIKDPTEDYFAKDPVAHLVRATCPSCKQRHNYFIYHNQESVPCQKKSCSNPIDLTKARTHRVTSYNKHFYDQLTDALRKQD</sequence>
<dbReference type="Proteomes" id="UP000318138">
    <property type="component" value="Chromosome"/>
</dbReference>
<accession>A0A859FEK7</accession>
<dbReference type="AlphaFoldDB" id="A0A859FEK7"/>
<proteinExistence type="predicted"/>
<organism evidence="1 2">
    <name type="scientific">Paenalkalicoccus suaedae</name>
    <dbReference type="NCBI Taxonomy" id="2592382"/>
    <lineage>
        <taxon>Bacteria</taxon>
        <taxon>Bacillati</taxon>
        <taxon>Bacillota</taxon>
        <taxon>Bacilli</taxon>
        <taxon>Bacillales</taxon>
        <taxon>Bacillaceae</taxon>
        <taxon>Paenalkalicoccus</taxon>
    </lineage>
</organism>
<reference evidence="2" key="1">
    <citation type="submission" date="2019-07" db="EMBL/GenBank/DDBJ databases">
        <title>Bacillus alkalisoli sp. nov. isolated from saline soil.</title>
        <authorList>
            <person name="Sun J.-Q."/>
            <person name="Xu L."/>
        </authorList>
    </citation>
    <scope>NUCLEOTIDE SEQUENCE [LARGE SCALE GENOMIC DNA]</scope>
    <source>
        <strain evidence="2">M4U3P1</strain>
    </source>
</reference>
<keyword evidence="2" id="KW-1185">Reference proteome</keyword>